<feature type="domain" description="Disease resistance protein winged helix" evidence="9">
    <location>
        <begin position="432"/>
        <end position="502"/>
    </location>
</feature>
<keyword evidence="5" id="KW-0611">Plant defense</keyword>
<protein>
    <submittedName>
        <fullName evidence="12">Disease resistance protein RGA3</fullName>
    </submittedName>
</protein>
<evidence type="ECO:0000256" key="6">
    <source>
        <dbReference type="ARBA" id="ARBA00022840"/>
    </source>
</evidence>
<dbReference type="PANTHER" id="PTHR36766:SF48">
    <property type="entry name" value="DISEASE RESISTANCE PROTEIN RGA3"/>
    <property type="match status" value="1"/>
</dbReference>
<evidence type="ECO:0000256" key="1">
    <source>
        <dbReference type="ARBA" id="ARBA00008894"/>
    </source>
</evidence>
<dbReference type="Gene3D" id="3.80.10.10">
    <property type="entry name" value="Ribonuclease Inhibitor"/>
    <property type="match status" value="2"/>
</dbReference>
<dbReference type="InterPro" id="IPR027417">
    <property type="entry name" value="P-loop_NTPase"/>
</dbReference>
<keyword evidence="4" id="KW-0547">Nucleotide-binding</keyword>
<feature type="domain" description="Disease resistance N-terminal" evidence="8">
    <location>
        <begin position="10"/>
        <end position="98"/>
    </location>
</feature>
<dbReference type="Pfam" id="PF00931">
    <property type="entry name" value="NB-ARC"/>
    <property type="match status" value="1"/>
</dbReference>
<evidence type="ECO:0000256" key="3">
    <source>
        <dbReference type="ARBA" id="ARBA00022737"/>
    </source>
</evidence>
<evidence type="ECO:0000313" key="13">
    <source>
        <dbReference type="Proteomes" id="UP001418222"/>
    </source>
</evidence>
<dbReference type="GO" id="GO:0005524">
    <property type="term" value="F:ATP binding"/>
    <property type="evidence" value="ECO:0007669"/>
    <property type="project" value="UniProtKB-KW"/>
</dbReference>
<evidence type="ECO:0000313" key="12">
    <source>
        <dbReference type="EMBL" id="KAK8928374.1"/>
    </source>
</evidence>
<feature type="domain" description="Disease resistance R13L4/SHOC-2-like LRR" evidence="10">
    <location>
        <begin position="578"/>
        <end position="684"/>
    </location>
</feature>
<reference evidence="12 13" key="1">
    <citation type="journal article" date="2022" name="Nat. Plants">
        <title>Genomes of leafy and leafless Platanthera orchids illuminate the evolution of mycoheterotrophy.</title>
        <authorList>
            <person name="Li M.H."/>
            <person name="Liu K.W."/>
            <person name="Li Z."/>
            <person name="Lu H.C."/>
            <person name="Ye Q.L."/>
            <person name="Zhang D."/>
            <person name="Wang J.Y."/>
            <person name="Li Y.F."/>
            <person name="Zhong Z.M."/>
            <person name="Liu X."/>
            <person name="Yu X."/>
            <person name="Liu D.K."/>
            <person name="Tu X.D."/>
            <person name="Liu B."/>
            <person name="Hao Y."/>
            <person name="Liao X.Y."/>
            <person name="Jiang Y.T."/>
            <person name="Sun W.H."/>
            <person name="Chen J."/>
            <person name="Chen Y.Q."/>
            <person name="Ai Y."/>
            <person name="Zhai J.W."/>
            <person name="Wu S.S."/>
            <person name="Zhou Z."/>
            <person name="Hsiao Y.Y."/>
            <person name="Wu W.L."/>
            <person name="Chen Y.Y."/>
            <person name="Lin Y.F."/>
            <person name="Hsu J.L."/>
            <person name="Li C.Y."/>
            <person name="Wang Z.W."/>
            <person name="Zhao X."/>
            <person name="Zhong W.Y."/>
            <person name="Ma X.K."/>
            <person name="Ma L."/>
            <person name="Huang J."/>
            <person name="Chen G.Z."/>
            <person name="Huang M.Z."/>
            <person name="Huang L."/>
            <person name="Peng D.H."/>
            <person name="Luo Y.B."/>
            <person name="Zou S.Q."/>
            <person name="Chen S.P."/>
            <person name="Lan S."/>
            <person name="Tsai W.C."/>
            <person name="Van de Peer Y."/>
            <person name="Liu Z.J."/>
        </authorList>
    </citation>
    <scope>NUCLEOTIDE SEQUENCE [LARGE SCALE GENOMIC DNA]</scope>
    <source>
        <strain evidence="12">Lor287</strain>
    </source>
</reference>
<comment type="caution">
    <text evidence="12">The sequence shown here is derived from an EMBL/GenBank/DDBJ whole genome shotgun (WGS) entry which is preliminary data.</text>
</comment>
<dbReference type="Gene3D" id="1.20.5.4130">
    <property type="match status" value="1"/>
</dbReference>
<dbReference type="InterPro" id="IPR056789">
    <property type="entry name" value="LRR_R13L1-DRL21"/>
</dbReference>
<keyword evidence="13" id="KW-1185">Reference proteome</keyword>
<keyword evidence="6" id="KW-0067">ATP-binding</keyword>
<dbReference type="GO" id="GO:0042742">
    <property type="term" value="P:defense response to bacterium"/>
    <property type="evidence" value="ECO:0007669"/>
    <property type="project" value="UniProtKB-ARBA"/>
</dbReference>
<dbReference type="InterPro" id="IPR032675">
    <property type="entry name" value="LRR_dom_sf"/>
</dbReference>
<dbReference type="InterPro" id="IPR041118">
    <property type="entry name" value="Rx_N"/>
</dbReference>
<dbReference type="InterPro" id="IPR003591">
    <property type="entry name" value="Leu-rich_rpt_typical-subtyp"/>
</dbReference>
<dbReference type="InterPro" id="IPR038005">
    <property type="entry name" value="RX-like_CC"/>
</dbReference>
<dbReference type="InterPro" id="IPR058922">
    <property type="entry name" value="WHD_DRP"/>
</dbReference>
<dbReference type="InterPro" id="IPR055414">
    <property type="entry name" value="LRR_R13L4/SHOC2-like"/>
</dbReference>
<sequence>MAEVVATSLLRFLSDQLASKVLSEFALVTGADDELRKLERTLSTIQDVLEDAESRQVKDRALRSWLRKLKDLAYDADDVLDDFATKAMKLKPGIQAGKKEKVRAFLSIPKNIVFRREISKRVKEINRRLDEVAEERSKFLLKEGALMGNRSKLESSLVTEGTGPFINESEVYGRKEDKENIVNLLLNPFTHGPEIGVVSIVGLGGLGKTTLAQLVYKDERVRDRFEKRMWVCVSDEFEIRRLIVLIMESVTGSEFRPTNMDMMQVSLTKQLEEKRFLLVLDDVWSESQEKWDRLRTLLAVGGEGSKILVTTRSERVASIMGTTSLYKLSNLSLNDCWLVFERRAFAMGVERNPNLVEIGREIVKKCGGVPLAAKALGSLLRFKKTESGWLAIKDSDLWKLSCDENYDILPALKLSYDHLSSCLKQCFTYCSIFPKDYEIDVNILVNLWHAEGFLKPSDGQMDLQQIGLQYVDELLERSLFIENMKRRAWREIKMHDLVHDLARSVAGDECSIVDPSSSNKTLSQNSRYAFFICNKEPLSAALQSLHDAKKLRTLYLHEKSPKNKEEEKRANEVLHAISSSVNLLRVLRLPTYPLKTLPDSFKKLKHLRYLDLSFTPLDSFPLCIKTLHNLKTLNLSFTNIESIPDSIGNLCNLSTLDLGYCSHLSSLPSSIGQLKSLLEIDLTHSGIKSLPDSFKKLKHLRYLNLSCTPLDSFPPCINTLHNLKTLNLSGTKIESIPDSIGNLCNLSTLDLSYCLCLSSLPSSIGQLKSLLEIDLSSSLIKSLPESICGLSNLHTLTLRDCYLLQELPLNICNINRLFHLDIHGTQLTCIRRRLGKLSNLQTLPVFIRSQEKDCSLVELGSLKLEGELLIKALQRVTSVDEVKAAHLNEKCDIRVLSLSWESSPDKFDCVNIYQAEYVFQNLQPHNNLKELKIQCYVGRCFPHWFMNLSLSNLARVTLSRCMCEKLPALGQLRQLEYLRLAQLPLVKQLDSDFYGGPNSFPVLKELELYDMTELEEWCNVGEEQFLPCLHNLSLLDCPKLTELPSDFPSVTTLWINVDEKLLLLSLQNGAFPNLKKIWVGKFYEAEGQVHEILTERRKSGLEIVELNPFS</sequence>
<dbReference type="Pfam" id="PF18052">
    <property type="entry name" value="Rx_N"/>
    <property type="match status" value="1"/>
</dbReference>
<evidence type="ECO:0000256" key="2">
    <source>
        <dbReference type="ARBA" id="ARBA00022614"/>
    </source>
</evidence>
<feature type="domain" description="NB-ARC" evidence="7">
    <location>
        <begin position="182"/>
        <end position="347"/>
    </location>
</feature>
<dbReference type="SUPFAM" id="SSF52540">
    <property type="entry name" value="P-loop containing nucleoside triphosphate hydrolases"/>
    <property type="match status" value="1"/>
</dbReference>
<feature type="domain" description="Disease resistance R13L4/SHOC-2-like LRR" evidence="10">
    <location>
        <begin position="694"/>
        <end position="775"/>
    </location>
</feature>
<dbReference type="GO" id="GO:0009626">
    <property type="term" value="P:plant-type hypersensitive response"/>
    <property type="evidence" value="ECO:0007669"/>
    <property type="project" value="UniProtKB-ARBA"/>
</dbReference>
<dbReference type="Gene3D" id="3.40.50.300">
    <property type="entry name" value="P-loop containing nucleotide triphosphate hydrolases"/>
    <property type="match status" value="1"/>
</dbReference>
<comment type="similarity">
    <text evidence="1">Belongs to the disease resistance NB-LRR family.</text>
</comment>
<dbReference type="PRINTS" id="PR00364">
    <property type="entry name" value="DISEASERSIST"/>
</dbReference>
<dbReference type="Gene3D" id="1.10.8.430">
    <property type="entry name" value="Helical domain of apoptotic protease-activating factors"/>
    <property type="match status" value="1"/>
</dbReference>
<organism evidence="12 13">
    <name type="scientific">Platanthera zijinensis</name>
    <dbReference type="NCBI Taxonomy" id="2320716"/>
    <lineage>
        <taxon>Eukaryota</taxon>
        <taxon>Viridiplantae</taxon>
        <taxon>Streptophyta</taxon>
        <taxon>Embryophyta</taxon>
        <taxon>Tracheophyta</taxon>
        <taxon>Spermatophyta</taxon>
        <taxon>Magnoliopsida</taxon>
        <taxon>Liliopsida</taxon>
        <taxon>Asparagales</taxon>
        <taxon>Orchidaceae</taxon>
        <taxon>Orchidoideae</taxon>
        <taxon>Orchideae</taxon>
        <taxon>Orchidinae</taxon>
        <taxon>Platanthera</taxon>
    </lineage>
</organism>
<dbReference type="Pfam" id="PF23559">
    <property type="entry name" value="WHD_DRP"/>
    <property type="match status" value="1"/>
</dbReference>
<keyword evidence="2" id="KW-0433">Leucine-rich repeat</keyword>
<evidence type="ECO:0000259" key="9">
    <source>
        <dbReference type="Pfam" id="PF23559"/>
    </source>
</evidence>
<dbReference type="Pfam" id="PF25019">
    <property type="entry name" value="LRR_R13L1-DRL21"/>
    <property type="match status" value="1"/>
</dbReference>
<dbReference type="AlphaFoldDB" id="A0AAP0B4Z1"/>
<dbReference type="Pfam" id="PF23598">
    <property type="entry name" value="LRR_14"/>
    <property type="match status" value="2"/>
</dbReference>
<dbReference type="CDD" id="cd14798">
    <property type="entry name" value="RX-CC_like"/>
    <property type="match status" value="1"/>
</dbReference>
<dbReference type="GO" id="GO:0043531">
    <property type="term" value="F:ADP binding"/>
    <property type="evidence" value="ECO:0007669"/>
    <property type="project" value="InterPro"/>
</dbReference>
<dbReference type="InterPro" id="IPR001611">
    <property type="entry name" value="Leu-rich_rpt"/>
</dbReference>
<proteinExistence type="inferred from homology"/>
<keyword evidence="3" id="KW-0677">Repeat</keyword>
<dbReference type="InterPro" id="IPR002182">
    <property type="entry name" value="NB-ARC"/>
</dbReference>
<dbReference type="FunFam" id="1.10.10.10:FF:000322">
    <property type="entry name" value="Probable disease resistance protein At1g63360"/>
    <property type="match status" value="1"/>
</dbReference>
<dbReference type="EMBL" id="JBBWWQ010000015">
    <property type="protein sequence ID" value="KAK8928374.1"/>
    <property type="molecule type" value="Genomic_DNA"/>
</dbReference>
<dbReference type="GO" id="GO:0002758">
    <property type="term" value="P:innate immune response-activating signaling pathway"/>
    <property type="evidence" value="ECO:0007669"/>
    <property type="project" value="UniProtKB-ARBA"/>
</dbReference>
<name>A0AAP0B4Z1_9ASPA</name>
<dbReference type="SUPFAM" id="SSF52058">
    <property type="entry name" value="L domain-like"/>
    <property type="match status" value="2"/>
</dbReference>
<dbReference type="InterPro" id="IPR036388">
    <property type="entry name" value="WH-like_DNA-bd_sf"/>
</dbReference>
<dbReference type="FunFam" id="3.40.50.300:FF:001091">
    <property type="entry name" value="Probable disease resistance protein At1g61300"/>
    <property type="match status" value="1"/>
</dbReference>
<dbReference type="PROSITE" id="PS51450">
    <property type="entry name" value="LRR"/>
    <property type="match status" value="2"/>
</dbReference>
<evidence type="ECO:0000256" key="4">
    <source>
        <dbReference type="ARBA" id="ARBA00022741"/>
    </source>
</evidence>
<evidence type="ECO:0000256" key="5">
    <source>
        <dbReference type="ARBA" id="ARBA00022821"/>
    </source>
</evidence>
<gene>
    <name evidence="12" type="primary">RGA3</name>
    <name evidence="12" type="ORF">KSP39_PZI017681</name>
</gene>
<evidence type="ECO:0000259" key="8">
    <source>
        <dbReference type="Pfam" id="PF18052"/>
    </source>
</evidence>
<dbReference type="Gene3D" id="1.10.10.10">
    <property type="entry name" value="Winged helix-like DNA-binding domain superfamily/Winged helix DNA-binding domain"/>
    <property type="match status" value="1"/>
</dbReference>
<evidence type="ECO:0000259" key="11">
    <source>
        <dbReference type="Pfam" id="PF25019"/>
    </source>
</evidence>
<evidence type="ECO:0000259" key="10">
    <source>
        <dbReference type="Pfam" id="PF23598"/>
    </source>
</evidence>
<feature type="domain" description="R13L1/DRL21-like LRR repeat region" evidence="11">
    <location>
        <begin position="857"/>
        <end position="982"/>
    </location>
</feature>
<dbReference type="PANTHER" id="PTHR36766">
    <property type="entry name" value="PLANT BROAD-SPECTRUM MILDEW RESISTANCE PROTEIN RPW8"/>
    <property type="match status" value="1"/>
</dbReference>
<dbReference type="SMART" id="SM00369">
    <property type="entry name" value="LRR_TYP"/>
    <property type="match status" value="6"/>
</dbReference>
<dbReference type="Proteomes" id="UP001418222">
    <property type="component" value="Unassembled WGS sequence"/>
</dbReference>
<evidence type="ECO:0000259" key="7">
    <source>
        <dbReference type="Pfam" id="PF00931"/>
    </source>
</evidence>
<dbReference type="InterPro" id="IPR042197">
    <property type="entry name" value="Apaf_helical"/>
</dbReference>
<accession>A0AAP0B4Z1</accession>